<protein>
    <recommendedName>
        <fullName evidence="3">Transcriptional regulator</fullName>
    </recommendedName>
</protein>
<dbReference type="Gene3D" id="3.30.70.270">
    <property type="match status" value="1"/>
</dbReference>
<evidence type="ECO:0000313" key="1">
    <source>
        <dbReference type="EMBL" id="MBM7585389.1"/>
    </source>
</evidence>
<dbReference type="InterPro" id="IPR036390">
    <property type="entry name" value="WH_DNA-bd_sf"/>
</dbReference>
<dbReference type="Proteomes" id="UP001646157">
    <property type="component" value="Unassembled WGS sequence"/>
</dbReference>
<proteinExistence type="predicted"/>
<reference evidence="1 2" key="1">
    <citation type="submission" date="2021-01" db="EMBL/GenBank/DDBJ databases">
        <title>Genomic Encyclopedia of Type Strains, Phase IV (KMG-IV): sequencing the most valuable type-strain genomes for metagenomic binning, comparative biology and taxonomic classification.</title>
        <authorList>
            <person name="Goeker M."/>
        </authorList>
    </citation>
    <scope>NUCLEOTIDE SEQUENCE [LARGE SCALE GENOMIC DNA]</scope>
    <source>
        <strain evidence="1 2">DSM 24834</strain>
    </source>
</reference>
<name>A0ABS2NC06_9BACI</name>
<keyword evidence="2" id="KW-1185">Reference proteome</keyword>
<sequence>MYKIGVVGPRASVERMISMAEGFGEEVEFIPYPYAEFQETRQIVSQHDHEVNVWLFSGKLPYLIAKGVLDSDEHLVYTQHTEASLYKCFLQLAFYQGSFVDDVSLDELASNELKETMDQLDFQVGKVYVETYNVDTYADDLFHFHFDLWNRGKTKGAITCFEGVYQKLKTAGVPVYWYTPSQLEIRQTLRVLAEKVRTFYFKDTQIGVTIIDIESFDKIKQKAKRPYDLQYLELDLKKTLIRLCDTLDGSLMEKGNGRYVIFSTRGAIERGIGLVKEAVEQIALHSETPVAAGIGYGETVFSAEVNALRAIQHAKEKSGGEIIIVQEDGTVVESAGDEEELVYSNHMNDEEVLNRLKKANVSFKAYNKMIALVKTRGWTSFTTGDLAAHLGLEERNTRRIVASLSEVGLLKYIGEKSLSSRGRPSKMYRLGYPI</sequence>
<dbReference type="RefSeq" id="WP_205171209.1">
    <property type="nucleotide sequence ID" value="NZ_JAFBDZ010000002.1"/>
</dbReference>
<gene>
    <name evidence="1" type="ORF">JOC86_001931</name>
</gene>
<evidence type="ECO:0008006" key="3">
    <source>
        <dbReference type="Google" id="ProtNLM"/>
    </source>
</evidence>
<evidence type="ECO:0000313" key="2">
    <source>
        <dbReference type="Proteomes" id="UP001646157"/>
    </source>
</evidence>
<dbReference type="InterPro" id="IPR043128">
    <property type="entry name" value="Rev_trsase/Diguanyl_cyclase"/>
</dbReference>
<dbReference type="EMBL" id="JAFBDZ010000002">
    <property type="protein sequence ID" value="MBM7585389.1"/>
    <property type="molecule type" value="Genomic_DNA"/>
</dbReference>
<accession>A0ABS2NC06</accession>
<dbReference type="SUPFAM" id="SSF46785">
    <property type="entry name" value="Winged helix' DNA-binding domain"/>
    <property type="match status" value="1"/>
</dbReference>
<comment type="caution">
    <text evidence="1">The sequence shown here is derived from an EMBL/GenBank/DDBJ whole genome shotgun (WGS) entry which is preliminary data.</text>
</comment>
<organism evidence="1 2">
    <name type="scientific">Rossellomorea pakistanensis</name>
    <dbReference type="NCBI Taxonomy" id="992288"/>
    <lineage>
        <taxon>Bacteria</taxon>
        <taxon>Bacillati</taxon>
        <taxon>Bacillota</taxon>
        <taxon>Bacilli</taxon>
        <taxon>Bacillales</taxon>
        <taxon>Bacillaceae</taxon>
        <taxon>Rossellomorea</taxon>
    </lineage>
</organism>